<accession>A0AAD5LGN7</accession>
<feature type="compositionally biased region" description="Basic residues" evidence="1">
    <location>
        <begin position="50"/>
        <end position="61"/>
    </location>
</feature>
<organism evidence="2 3">
    <name type="scientific">Pythium insidiosum</name>
    <name type="common">Pythiosis disease agent</name>
    <dbReference type="NCBI Taxonomy" id="114742"/>
    <lineage>
        <taxon>Eukaryota</taxon>
        <taxon>Sar</taxon>
        <taxon>Stramenopiles</taxon>
        <taxon>Oomycota</taxon>
        <taxon>Peronosporomycetes</taxon>
        <taxon>Pythiales</taxon>
        <taxon>Pythiaceae</taxon>
        <taxon>Pythium</taxon>
    </lineage>
</organism>
<feature type="compositionally biased region" description="Basic and acidic residues" evidence="1">
    <location>
        <begin position="62"/>
        <end position="72"/>
    </location>
</feature>
<dbReference type="EMBL" id="JAKCXM010000153">
    <property type="protein sequence ID" value="KAJ0400491.1"/>
    <property type="molecule type" value="Genomic_DNA"/>
</dbReference>
<feature type="region of interest" description="Disordered" evidence="1">
    <location>
        <begin position="37"/>
        <end position="76"/>
    </location>
</feature>
<proteinExistence type="predicted"/>
<feature type="region of interest" description="Disordered" evidence="1">
    <location>
        <begin position="214"/>
        <end position="244"/>
    </location>
</feature>
<evidence type="ECO:0000313" key="2">
    <source>
        <dbReference type="EMBL" id="KAJ0400491.1"/>
    </source>
</evidence>
<evidence type="ECO:0000256" key="1">
    <source>
        <dbReference type="SAM" id="MobiDB-lite"/>
    </source>
</evidence>
<sequence>MGRSDGAMDPLGLEDGDGDTFELRGWDDWDAVVESVIHQEEKDSSAPTKQSKRKRSKRRSTKRSESADRTDSAESAAVAAAVAVVTIADEARSLAHISTPDYHLRLAQPGPPEKLKRHTAPDVRPIVYQAPTQVNQVAGKSVVCRPVISVTSQDGEIVRTSSVSEPSSSGTGKAKHQQHRLKDTGRHESDHVRGCEQLPMLGIGFDARLSVQTHSDASQSVPREAGLGQHLDGYTQPRGQNAGGVVAVQERPSHYEFEPS</sequence>
<evidence type="ECO:0000313" key="3">
    <source>
        <dbReference type="Proteomes" id="UP001209570"/>
    </source>
</evidence>
<dbReference type="Proteomes" id="UP001209570">
    <property type="component" value="Unassembled WGS sequence"/>
</dbReference>
<protein>
    <submittedName>
        <fullName evidence="2">Uncharacterized protein</fullName>
    </submittedName>
</protein>
<comment type="caution">
    <text evidence="2">The sequence shown here is derived from an EMBL/GenBank/DDBJ whole genome shotgun (WGS) entry which is preliminary data.</text>
</comment>
<feature type="region of interest" description="Disordered" evidence="1">
    <location>
        <begin position="156"/>
        <end position="192"/>
    </location>
</feature>
<name>A0AAD5LGN7_PYTIN</name>
<keyword evidence="3" id="KW-1185">Reference proteome</keyword>
<reference evidence="2" key="1">
    <citation type="submission" date="2021-12" db="EMBL/GenBank/DDBJ databases">
        <title>Prjna785345.</title>
        <authorList>
            <person name="Rujirawat T."/>
            <person name="Krajaejun T."/>
        </authorList>
    </citation>
    <scope>NUCLEOTIDE SEQUENCE</scope>
    <source>
        <strain evidence="2">Pi057C3</strain>
    </source>
</reference>
<gene>
    <name evidence="2" type="ORF">P43SY_006670</name>
</gene>
<feature type="region of interest" description="Disordered" evidence="1">
    <location>
        <begin position="1"/>
        <end position="22"/>
    </location>
</feature>
<dbReference type="AlphaFoldDB" id="A0AAD5LGN7"/>
<feature type="compositionally biased region" description="Basic and acidic residues" evidence="1">
    <location>
        <begin position="180"/>
        <end position="192"/>
    </location>
</feature>